<feature type="binding site" evidence="1">
    <location>
        <position position="69"/>
    </location>
    <ligand>
        <name>ATP</name>
        <dbReference type="ChEBI" id="CHEBI:30616"/>
    </ligand>
</feature>
<reference evidence="2" key="5">
    <citation type="journal article" date="2021" name="G3 (Bethesda)">
        <title>Aegilops tauschii genome assembly Aet v5.0 features greater sequence contiguity and improved annotation.</title>
        <authorList>
            <person name="Wang L."/>
            <person name="Zhu T."/>
            <person name="Rodriguez J.C."/>
            <person name="Deal K.R."/>
            <person name="Dubcovsky J."/>
            <person name="McGuire P.E."/>
            <person name="Lux T."/>
            <person name="Spannagl M."/>
            <person name="Mayer K.F.X."/>
            <person name="Baldrich P."/>
            <person name="Meyers B.C."/>
            <person name="Huo N."/>
            <person name="Gu Y.Q."/>
            <person name="Zhou H."/>
            <person name="Devos K.M."/>
            <person name="Bennetzen J.L."/>
            <person name="Unver T."/>
            <person name="Budak H."/>
            <person name="Gulick P.J."/>
            <person name="Galiba G."/>
            <person name="Kalapos B."/>
            <person name="Nelson D.R."/>
            <person name="Li P."/>
            <person name="You F.M."/>
            <person name="Luo M.C."/>
            <person name="Dvorak J."/>
        </authorList>
    </citation>
    <scope>NUCLEOTIDE SEQUENCE [LARGE SCALE GENOMIC DNA]</scope>
    <source>
        <strain evidence="2">cv. AL8/78</strain>
    </source>
</reference>
<proteinExistence type="predicted"/>
<dbReference type="GO" id="GO:0005524">
    <property type="term" value="F:ATP binding"/>
    <property type="evidence" value="ECO:0007669"/>
    <property type="project" value="UniProtKB-UniRule"/>
</dbReference>
<reference evidence="3" key="2">
    <citation type="journal article" date="2017" name="Nat. Plants">
        <title>The Aegilops tauschii genome reveals multiple impacts of transposons.</title>
        <authorList>
            <person name="Zhao G."/>
            <person name="Zou C."/>
            <person name="Li K."/>
            <person name="Wang K."/>
            <person name="Li T."/>
            <person name="Gao L."/>
            <person name="Zhang X."/>
            <person name="Wang H."/>
            <person name="Yang Z."/>
            <person name="Liu X."/>
            <person name="Jiang W."/>
            <person name="Mao L."/>
            <person name="Kong X."/>
            <person name="Jiao Y."/>
            <person name="Jia J."/>
        </authorList>
    </citation>
    <scope>NUCLEOTIDE SEQUENCE [LARGE SCALE GENOMIC DNA]</scope>
    <source>
        <strain evidence="3">cv. AL8/78</strain>
    </source>
</reference>
<dbReference type="Proteomes" id="UP000015105">
    <property type="component" value="Chromosome 1D"/>
</dbReference>
<evidence type="ECO:0008006" key="4">
    <source>
        <dbReference type="Google" id="ProtNLM"/>
    </source>
</evidence>
<dbReference type="InterPro" id="IPR011009">
    <property type="entry name" value="Kinase-like_dom_sf"/>
</dbReference>
<keyword evidence="3" id="KW-1185">Reference proteome</keyword>
<dbReference type="Gramene" id="AET1Gv20143300.17">
    <property type="protein sequence ID" value="AET1Gv20143300.17"/>
    <property type="gene ID" value="AET1Gv20143300"/>
</dbReference>
<name>A0A452XSR6_AEGTS</name>
<dbReference type="PROSITE" id="PS00107">
    <property type="entry name" value="PROTEIN_KINASE_ATP"/>
    <property type="match status" value="1"/>
</dbReference>
<dbReference type="PANTHER" id="PTHR45707:SF51">
    <property type="entry name" value="PROTEIN KINASE DOMAIN-CONTAINING PROTEIN"/>
    <property type="match status" value="1"/>
</dbReference>
<organism evidence="2 3">
    <name type="scientific">Aegilops tauschii subsp. strangulata</name>
    <name type="common">Goatgrass</name>
    <dbReference type="NCBI Taxonomy" id="200361"/>
    <lineage>
        <taxon>Eukaryota</taxon>
        <taxon>Viridiplantae</taxon>
        <taxon>Streptophyta</taxon>
        <taxon>Embryophyta</taxon>
        <taxon>Tracheophyta</taxon>
        <taxon>Spermatophyta</taxon>
        <taxon>Magnoliopsida</taxon>
        <taxon>Liliopsida</taxon>
        <taxon>Poales</taxon>
        <taxon>Poaceae</taxon>
        <taxon>BOP clade</taxon>
        <taxon>Pooideae</taxon>
        <taxon>Triticodae</taxon>
        <taxon>Triticeae</taxon>
        <taxon>Triticinae</taxon>
        <taxon>Aegilops</taxon>
    </lineage>
</organism>
<reference evidence="2" key="4">
    <citation type="submission" date="2019-03" db="UniProtKB">
        <authorList>
            <consortium name="EnsemblPlants"/>
        </authorList>
    </citation>
    <scope>IDENTIFICATION</scope>
</reference>
<protein>
    <recommendedName>
        <fullName evidence="4">Protein kinase domain-containing protein</fullName>
    </recommendedName>
</protein>
<dbReference type="Gene3D" id="3.30.200.20">
    <property type="entry name" value="Phosphorylase Kinase, domain 1"/>
    <property type="match status" value="1"/>
</dbReference>
<accession>A0A452XSR6</accession>
<keyword evidence="1" id="KW-0067">ATP-binding</keyword>
<dbReference type="EnsemblPlants" id="AET1Gv20143300.17">
    <property type="protein sequence ID" value="AET1Gv20143300.17"/>
    <property type="gene ID" value="AET1Gv20143300"/>
</dbReference>
<evidence type="ECO:0000256" key="1">
    <source>
        <dbReference type="PROSITE-ProRule" id="PRU10141"/>
    </source>
</evidence>
<keyword evidence="1" id="KW-0547">Nucleotide-binding</keyword>
<evidence type="ECO:0000313" key="3">
    <source>
        <dbReference type="Proteomes" id="UP000015105"/>
    </source>
</evidence>
<sequence length="81" mass="8764">MDGYEFERAELAALERVVADPSAKAMSLTFSLLRRITNDFSSESQIGHGAFAVVYLGVLPSGSCVAVKKLHSVIGLDEDEF</sequence>
<reference evidence="3" key="1">
    <citation type="journal article" date="2014" name="Science">
        <title>Ancient hybridizations among the ancestral genomes of bread wheat.</title>
        <authorList>
            <consortium name="International Wheat Genome Sequencing Consortium,"/>
            <person name="Marcussen T."/>
            <person name="Sandve S.R."/>
            <person name="Heier L."/>
            <person name="Spannagl M."/>
            <person name="Pfeifer M."/>
            <person name="Jakobsen K.S."/>
            <person name="Wulff B.B."/>
            <person name="Steuernagel B."/>
            <person name="Mayer K.F."/>
            <person name="Olsen O.A."/>
        </authorList>
    </citation>
    <scope>NUCLEOTIDE SEQUENCE [LARGE SCALE GENOMIC DNA]</scope>
    <source>
        <strain evidence="3">cv. AL8/78</strain>
    </source>
</reference>
<dbReference type="AlphaFoldDB" id="A0A452XSR6"/>
<evidence type="ECO:0000313" key="2">
    <source>
        <dbReference type="EnsemblPlants" id="AET1Gv20143300.17"/>
    </source>
</evidence>
<dbReference type="InterPro" id="IPR017441">
    <property type="entry name" value="Protein_kinase_ATP_BS"/>
</dbReference>
<dbReference type="SUPFAM" id="SSF56112">
    <property type="entry name" value="Protein kinase-like (PK-like)"/>
    <property type="match status" value="1"/>
</dbReference>
<dbReference type="PANTHER" id="PTHR45707">
    <property type="entry name" value="C2 CALCIUM/LIPID-BINDING PLANT PHOSPHORIBOSYLTRANSFERASE FAMILY PROTEIN"/>
    <property type="match status" value="1"/>
</dbReference>
<reference evidence="2" key="3">
    <citation type="journal article" date="2017" name="Nature">
        <title>Genome sequence of the progenitor of the wheat D genome Aegilops tauschii.</title>
        <authorList>
            <person name="Luo M.C."/>
            <person name="Gu Y.Q."/>
            <person name="Puiu D."/>
            <person name="Wang H."/>
            <person name="Twardziok S.O."/>
            <person name="Deal K.R."/>
            <person name="Huo N."/>
            <person name="Zhu T."/>
            <person name="Wang L."/>
            <person name="Wang Y."/>
            <person name="McGuire P.E."/>
            <person name="Liu S."/>
            <person name="Long H."/>
            <person name="Ramasamy R.K."/>
            <person name="Rodriguez J.C."/>
            <person name="Van S.L."/>
            <person name="Yuan L."/>
            <person name="Wang Z."/>
            <person name="Xia Z."/>
            <person name="Xiao L."/>
            <person name="Anderson O.D."/>
            <person name="Ouyang S."/>
            <person name="Liang Y."/>
            <person name="Zimin A.V."/>
            <person name="Pertea G."/>
            <person name="Qi P."/>
            <person name="Bennetzen J.L."/>
            <person name="Dai X."/>
            <person name="Dawson M.W."/>
            <person name="Muller H.G."/>
            <person name="Kugler K."/>
            <person name="Rivarola-Duarte L."/>
            <person name="Spannagl M."/>
            <person name="Mayer K.F.X."/>
            <person name="Lu F.H."/>
            <person name="Bevan M.W."/>
            <person name="Leroy P."/>
            <person name="Li P."/>
            <person name="You F.M."/>
            <person name="Sun Q."/>
            <person name="Liu Z."/>
            <person name="Lyons E."/>
            <person name="Wicker T."/>
            <person name="Salzberg S.L."/>
            <person name="Devos K.M."/>
            <person name="Dvorak J."/>
        </authorList>
    </citation>
    <scope>NUCLEOTIDE SEQUENCE [LARGE SCALE GENOMIC DNA]</scope>
    <source>
        <strain evidence="2">cv. AL8/78</strain>
    </source>
</reference>